<proteinExistence type="predicted"/>
<keyword evidence="4" id="KW-0479">Metal-binding</keyword>
<dbReference type="FunFam" id="3.40.50.300:FF:002634">
    <property type="entry name" value="Small GTP-binding protein"/>
    <property type="match status" value="1"/>
</dbReference>
<reference evidence="14" key="1">
    <citation type="submission" date="2018-10" db="EMBL/GenBank/DDBJ databases">
        <title>Transcriptome assembly of Aceria tosichella (Wheat curl mite) Type 2.</title>
        <authorList>
            <person name="Scully E.D."/>
            <person name="Geib S.M."/>
            <person name="Palmer N.A."/>
            <person name="Gupta A.K."/>
            <person name="Sarath G."/>
            <person name="Tatineni S."/>
        </authorList>
    </citation>
    <scope>NUCLEOTIDE SEQUENCE</scope>
    <source>
        <strain evidence="14">LincolnNE</strain>
    </source>
</reference>
<evidence type="ECO:0000259" key="13">
    <source>
        <dbReference type="PROSITE" id="PS51880"/>
    </source>
</evidence>
<evidence type="ECO:0000256" key="5">
    <source>
        <dbReference type="ARBA" id="ARBA00022741"/>
    </source>
</evidence>
<dbReference type="InterPro" id="IPR012676">
    <property type="entry name" value="TGS-like"/>
</dbReference>
<dbReference type="InterPro" id="IPR012675">
    <property type="entry name" value="Beta-grasp_dom_sf"/>
</dbReference>
<dbReference type="Pfam" id="PF16897">
    <property type="entry name" value="MMR_HSR1_Xtn"/>
    <property type="match status" value="1"/>
</dbReference>
<dbReference type="AlphaFoldDB" id="A0A6G1SJB8"/>
<dbReference type="GO" id="GO:0046872">
    <property type="term" value="F:metal ion binding"/>
    <property type="evidence" value="ECO:0007669"/>
    <property type="project" value="UniProtKB-KW"/>
</dbReference>
<dbReference type="InterPro" id="IPR006073">
    <property type="entry name" value="GTP-bd"/>
</dbReference>
<dbReference type="Gene3D" id="3.10.20.30">
    <property type="match status" value="1"/>
</dbReference>
<dbReference type="InterPro" id="IPR005225">
    <property type="entry name" value="Small_GTP-bd"/>
</dbReference>
<dbReference type="InterPro" id="IPR031662">
    <property type="entry name" value="GTP-binding_2"/>
</dbReference>
<dbReference type="FunFam" id="3.10.20.30:FF:000003">
    <property type="entry name" value="Developmentally-regulated GTP-binding protein 1"/>
    <property type="match status" value="1"/>
</dbReference>
<name>A0A6G1SJB8_9ACAR</name>
<dbReference type="InterPro" id="IPR045001">
    <property type="entry name" value="DRG"/>
</dbReference>
<dbReference type="Gene3D" id="6.10.140.1070">
    <property type="match status" value="2"/>
</dbReference>
<dbReference type="PROSITE" id="PS00905">
    <property type="entry name" value="GTP1_OBG"/>
    <property type="match status" value="1"/>
</dbReference>
<accession>A0A6G1SJB8</accession>
<evidence type="ECO:0000256" key="7">
    <source>
        <dbReference type="ARBA" id="ARBA00022842"/>
    </source>
</evidence>
<organism evidence="14">
    <name type="scientific">Aceria tosichella</name>
    <name type="common">wheat curl mite</name>
    <dbReference type="NCBI Taxonomy" id="561515"/>
    <lineage>
        <taxon>Eukaryota</taxon>
        <taxon>Metazoa</taxon>
        <taxon>Ecdysozoa</taxon>
        <taxon>Arthropoda</taxon>
        <taxon>Chelicerata</taxon>
        <taxon>Arachnida</taxon>
        <taxon>Acari</taxon>
        <taxon>Acariformes</taxon>
        <taxon>Trombidiformes</taxon>
        <taxon>Prostigmata</taxon>
        <taxon>Eupodina</taxon>
        <taxon>Eriophyoidea</taxon>
        <taxon>Eriophyidae</taxon>
        <taxon>Eriophyinae</taxon>
        <taxon>Aceriini</taxon>
        <taxon>Aceria</taxon>
    </lineage>
</organism>
<gene>
    <name evidence="14" type="primary">128up</name>
    <name evidence="14" type="ORF">g.8215</name>
</gene>
<dbReference type="PRINTS" id="PR00326">
    <property type="entry name" value="GTP1OBG"/>
</dbReference>
<dbReference type="PANTHER" id="PTHR43127">
    <property type="entry name" value="DEVELOPMENTALLY-REGULATED GTP-BINDING PROTEIN 2"/>
    <property type="match status" value="1"/>
</dbReference>
<evidence type="ECO:0000256" key="10">
    <source>
        <dbReference type="ARBA" id="ARBA00072736"/>
    </source>
</evidence>
<dbReference type="NCBIfam" id="TIGR00231">
    <property type="entry name" value="small_GTP"/>
    <property type="match status" value="1"/>
</dbReference>
<dbReference type="GO" id="GO:0005525">
    <property type="term" value="F:GTP binding"/>
    <property type="evidence" value="ECO:0007669"/>
    <property type="project" value="UniProtKB-KW"/>
</dbReference>
<evidence type="ECO:0000259" key="12">
    <source>
        <dbReference type="PROSITE" id="PS51710"/>
    </source>
</evidence>
<dbReference type="InterPro" id="IPR006074">
    <property type="entry name" value="GTP1-OBG_CS"/>
</dbReference>
<dbReference type="SUPFAM" id="SSF81271">
    <property type="entry name" value="TGS-like"/>
    <property type="match status" value="1"/>
</dbReference>
<comment type="subcellular location">
    <subcellularLocation>
        <location evidence="2">Cytoplasm</location>
    </subcellularLocation>
    <subcellularLocation>
        <location evidence="1">Nucleus</location>
    </subcellularLocation>
</comment>
<evidence type="ECO:0000256" key="2">
    <source>
        <dbReference type="ARBA" id="ARBA00004496"/>
    </source>
</evidence>
<keyword evidence="9" id="KW-0539">Nucleus</keyword>
<sequence>MSTLEKIAAIEAEMARTQRNKATMGHLGLLKARLAKLRHELIAPKGGGGGGGGEGFDVAKTGDARIGFVGFPSVGKSTLICNLAGVYSEVAAYEFTTLTAVPGVIRYKGAKLQMLDLPGIIEGAKDGKGRGRQVIAVARTCSLIYIVLDVLKPLQHKRLLEKELEGFGIRLNKQPPAITVRKKEKGGISMQALVPQSELDQDAVRIILSEYRISNADVVLKCDATADELIDAIEGNRIYIPCIYVMNKIDQISIEELDLVYRVPHCVPISAHHRWNYDDLLDLTWKYLDLIRIYTKPKGQLPDYEAPIILRRDKKTIEDFCEKVHKTIIKEFKYALVWGSSVKHQPQKVGKDHELNDEDVVQIVKRV</sequence>
<dbReference type="PROSITE" id="PS51880">
    <property type="entry name" value="TGS"/>
    <property type="match status" value="1"/>
</dbReference>
<dbReference type="EMBL" id="GGYP01005496">
    <property type="protein sequence ID" value="MDE50267.1"/>
    <property type="molecule type" value="Transcribed_RNA"/>
</dbReference>
<keyword evidence="8" id="KW-0342">GTP-binding</keyword>
<keyword evidence="3" id="KW-0963">Cytoplasm</keyword>
<evidence type="ECO:0000256" key="6">
    <source>
        <dbReference type="ARBA" id="ARBA00022801"/>
    </source>
</evidence>
<keyword evidence="5" id="KW-0547">Nucleotide-binding</keyword>
<dbReference type="GO" id="GO:0005737">
    <property type="term" value="C:cytoplasm"/>
    <property type="evidence" value="ECO:0007669"/>
    <property type="project" value="UniProtKB-SubCell"/>
</dbReference>
<dbReference type="GO" id="GO:0003924">
    <property type="term" value="F:GTPase activity"/>
    <property type="evidence" value="ECO:0007669"/>
    <property type="project" value="InterPro"/>
</dbReference>
<evidence type="ECO:0000256" key="3">
    <source>
        <dbReference type="ARBA" id="ARBA00022490"/>
    </source>
</evidence>
<evidence type="ECO:0000256" key="1">
    <source>
        <dbReference type="ARBA" id="ARBA00004123"/>
    </source>
</evidence>
<dbReference type="InterPro" id="IPR031167">
    <property type="entry name" value="G_OBG"/>
</dbReference>
<feature type="domain" description="OBG-type G" evidence="12">
    <location>
        <begin position="64"/>
        <end position="289"/>
    </location>
</feature>
<dbReference type="CDD" id="cd01896">
    <property type="entry name" value="DRG"/>
    <property type="match status" value="1"/>
</dbReference>
<dbReference type="Pfam" id="PF01926">
    <property type="entry name" value="MMR_HSR1"/>
    <property type="match status" value="1"/>
</dbReference>
<dbReference type="GO" id="GO:0031116">
    <property type="term" value="P:positive regulation of microtubule polymerization"/>
    <property type="evidence" value="ECO:0007669"/>
    <property type="project" value="UniProtKB-ARBA"/>
</dbReference>
<evidence type="ECO:0000256" key="4">
    <source>
        <dbReference type="ARBA" id="ARBA00022723"/>
    </source>
</evidence>
<feature type="domain" description="TGS" evidence="13">
    <location>
        <begin position="289"/>
        <end position="365"/>
    </location>
</feature>
<dbReference type="Pfam" id="PF02824">
    <property type="entry name" value="TGS"/>
    <property type="match status" value="1"/>
</dbReference>
<keyword evidence="6" id="KW-0378">Hydrolase</keyword>
<keyword evidence="7" id="KW-0460">Magnesium</keyword>
<dbReference type="GO" id="GO:0008092">
    <property type="term" value="F:cytoskeletal protein binding"/>
    <property type="evidence" value="ECO:0007669"/>
    <property type="project" value="UniProtKB-ARBA"/>
</dbReference>
<evidence type="ECO:0000313" key="14">
    <source>
        <dbReference type="EMBL" id="MDE50267.1"/>
    </source>
</evidence>
<protein>
    <recommendedName>
        <fullName evidence="10">Developmentally-regulated GTP-binding protein 1</fullName>
    </recommendedName>
    <alternativeName>
        <fullName evidence="11">Translation factor GTPase DRG1</fullName>
    </alternativeName>
</protein>
<evidence type="ECO:0000256" key="8">
    <source>
        <dbReference type="ARBA" id="ARBA00023134"/>
    </source>
</evidence>
<dbReference type="SUPFAM" id="SSF52540">
    <property type="entry name" value="P-loop containing nucleoside triphosphate hydrolases"/>
    <property type="match status" value="1"/>
</dbReference>
<evidence type="ECO:0000256" key="11">
    <source>
        <dbReference type="ARBA" id="ARBA00080795"/>
    </source>
</evidence>
<evidence type="ECO:0000256" key="9">
    <source>
        <dbReference type="ARBA" id="ARBA00023242"/>
    </source>
</evidence>
<dbReference type="GO" id="GO:0005634">
    <property type="term" value="C:nucleus"/>
    <property type="evidence" value="ECO:0007669"/>
    <property type="project" value="UniProtKB-SubCell"/>
</dbReference>
<dbReference type="PROSITE" id="PS51710">
    <property type="entry name" value="G_OBG"/>
    <property type="match status" value="1"/>
</dbReference>
<dbReference type="CDD" id="cd17230">
    <property type="entry name" value="TGS_DRG1"/>
    <property type="match status" value="1"/>
</dbReference>
<dbReference type="InterPro" id="IPR004095">
    <property type="entry name" value="TGS"/>
</dbReference>
<dbReference type="InterPro" id="IPR027417">
    <property type="entry name" value="P-loop_NTPase"/>
</dbReference>